<evidence type="ECO:0000313" key="1">
    <source>
        <dbReference type="EMBL" id="EMO63990.1"/>
    </source>
</evidence>
<gene>
    <name evidence="1" type="ORF">LEP1GSC133_0977</name>
</gene>
<dbReference type="Proteomes" id="UP000012159">
    <property type="component" value="Unassembled WGS sequence"/>
</dbReference>
<reference evidence="1 2" key="1">
    <citation type="submission" date="2013-01" db="EMBL/GenBank/DDBJ databases">
        <authorList>
            <person name="Harkins D.M."/>
            <person name="Durkin A.S."/>
            <person name="Brinkac L.M."/>
            <person name="Haft D.H."/>
            <person name="Selengut J.D."/>
            <person name="Sanka R."/>
            <person name="DePew J."/>
            <person name="Purushe J."/>
            <person name="Picardeau M."/>
            <person name="Werts C."/>
            <person name="Goarant C."/>
            <person name="Vinetz J.M."/>
            <person name="Sutton G.G."/>
            <person name="Nierman W.C."/>
            <person name="Fouts D.E."/>
        </authorList>
    </citation>
    <scope>NUCLEOTIDE SEQUENCE [LARGE SCALE GENOMIC DNA]</scope>
    <source>
        <strain evidence="1 2">200901868</strain>
    </source>
</reference>
<dbReference type="EMBL" id="AKWF02000033">
    <property type="protein sequence ID" value="EMO63990.1"/>
    <property type="molecule type" value="Genomic_DNA"/>
</dbReference>
<sequence length="58" mass="6990">MVKSLKSNIKIVHIYSELRLKIQTNWGFLFGFDKKRDWSPIPIGLFIFWEEFAFWNPG</sequence>
<name>M6W4E3_LEPBO</name>
<evidence type="ECO:0000313" key="2">
    <source>
        <dbReference type="Proteomes" id="UP000012159"/>
    </source>
</evidence>
<organism evidence="1 2">
    <name type="scientific">Leptospira borgpetersenii serovar Pomona str. 200901868</name>
    <dbReference type="NCBI Taxonomy" id="1192866"/>
    <lineage>
        <taxon>Bacteria</taxon>
        <taxon>Pseudomonadati</taxon>
        <taxon>Spirochaetota</taxon>
        <taxon>Spirochaetia</taxon>
        <taxon>Leptospirales</taxon>
        <taxon>Leptospiraceae</taxon>
        <taxon>Leptospira</taxon>
    </lineage>
</organism>
<dbReference type="AlphaFoldDB" id="M6W4E3"/>
<dbReference type="STRING" id="1192866.LEP1GSC133_0977"/>
<protein>
    <submittedName>
        <fullName evidence="1">Uncharacterized protein</fullName>
    </submittedName>
</protein>
<accession>M6W4E3</accession>
<proteinExistence type="predicted"/>
<comment type="caution">
    <text evidence="1">The sequence shown here is derived from an EMBL/GenBank/DDBJ whole genome shotgun (WGS) entry which is preliminary data.</text>
</comment>